<dbReference type="Gene3D" id="3.40.50.1820">
    <property type="entry name" value="alpha/beta hydrolase"/>
    <property type="match status" value="1"/>
</dbReference>
<dbReference type="SUPFAM" id="SSF53474">
    <property type="entry name" value="alpha/beta-Hydrolases"/>
    <property type="match status" value="1"/>
</dbReference>
<dbReference type="EMBL" id="MFKV01000019">
    <property type="protein sequence ID" value="OGG50109.1"/>
    <property type="molecule type" value="Genomic_DNA"/>
</dbReference>
<dbReference type="InterPro" id="IPR019546">
    <property type="entry name" value="TAT_signal_bac_arc"/>
</dbReference>
<accession>A0A1F6CLJ1</accession>
<organism evidence="2 3">
    <name type="scientific">Candidatus Kaiserbacteria bacterium RIFCSPHIGHO2_01_FULL_54_36</name>
    <dbReference type="NCBI Taxonomy" id="1798482"/>
    <lineage>
        <taxon>Bacteria</taxon>
        <taxon>Candidatus Kaiseribacteriota</taxon>
    </lineage>
</organism>
<sequence length="420" mass="46097">MNLENSKNPDRRKFLKGVGAVGAAAALGLGASGLLRGDTKQVKIEKRPRAKNMNEAGPDRKKDAYREQFRKREMIDVGNGGFAEVVDVSPENPTEKDPIMLDPSTLVPIDTYEHVIHGFVKAGRRTLGLNHPREGGSTEVPPADRELASKFSPEQVRQALTDIQVLDQKGVERVNALGHSQRGVSSALAALLMVRREKRGEGKRRIKNVVLFESAGLIENDSRSRLARGFVTEPSTRGAWGESFNAMPWSKEDRARVEAENAERAVRGEEPIILPNYSEIVETEEDKEKGASVKRGQFSQYSASPSRAFKEMWGLAATDLLPVLAELKANGVGIIVISGASDTVFPMKKLAGTMDKAELEKPKGERVITPGSLRPENVDMFLPFRGDHALRVPQVPYIEGWLSVMEDKQKRDAVAAGGNN</sequence>
<dbReference type="InterPro" id="IPR029058">
    <property type="entry name" value="AB_hydrolase_fold"/>
</dbReference>
<comment type="caution">
    <text evidence="2">The sequence shown here is derived from an EMBL/GenBank/DDBJ whole genome shotgun (WGS) entry which is preliminary data.</text>
</comment>
<evidence type="ECO:0000313" key="2">
    <source>
        <dbReference type="EMBL" id="OGG50109.1"/>
    </source>
</evidence>
<dbReference type="STRING" id="1798482.A2763_01030"/>
<reference evidence="2 3" key="1">
    <citation type="journal article" date="2016" name="Nat. Commun.">
        <title>Thousands of microbial genomes shed light on interconnected biogeochemical processes in an aquifer system.</title>
        <authorList>
            <person name="Anantharaman K."/>
            <person name="Brown C.T."/>
            <person name="Hug L.A."/>
            <person name="Sharon I."/>
            <person name="Castelle C.J."/>
            <person name="Probst A.J."/>
            <person name="Thomas B.C."/>
            <person name="Singh A."/>
            <person name="Wilkins M.J."/>
            <person name="Karaoz U."/>
            <person name="Brodie E.L."/>
            <person name="Williams K.H."/>
            <person name="Hubbard S.S."/>
            <person name="Banfield J.F."/>
        </authorList>
    </citation>
    <scope>NUCLEOTIDE SEQUENCE [LARGE SCALE GENOMIC DNA]</scope>
</reference>
<dbReference type="Proteomes" id="UP000178370">
    <property type="component" value="Unassembled WGS sequence"/>
</dbReference>
<dbReference type="AlphaFoldDB" id="A0A1F6CLJ1"/>
<evidence type="ECO:0008006" key="4">
    <source>
        <dbReference type="Google" id="ProtNLM"/>
    </source>
</evidence>
<evidence type="ECO:0000313" key="3">
    <source>
        <dbReference type="Proteomes" id="UP000178370"/>
    </source>
</evidence>
<dbReference type="NCBIfam" id="TIGR01409">
    <property type="entry name" value="TAT_signal_seq"/>
    <property type="match status" value="1"/>
</dbReference>
<dbReference type="PROSITE" id="PS51318">
    <property type="entry name" value="TAT"/>
    <property type="match status" value="1"/>
</dbReference>
<proteinExistence type="predicted"/>
<dbReference type="Pfam" id="PF10518">
    <property type="entry name" value="TAT_signal"/>
    <property type="match status" value="1"/>
</dbReference>
<dbReference type="InterPro" id="IPR006311">
    <property type="entry name" value="TAT_signal"/>
</dbReference>
<feature type="region of interest" description="Disordered" evidence="1">
    <location>
        <begin position="40"/>
        <end position="63"/>
    </location>
</feature>
<protein>
    <recommendedName>
        <fullName evidence="4">AB hydrolase-1 domain-containing protein</fullName>
    </recommendedName>
</protein>
<gene>
    <name evidence="2" type="ORF">A2763_01030</name>
</gene>
<evidence type="ECO:0000256" key="1">
    <source>
        <dbReference type="SAM" id="MobiDB-lite"/>
    </source>
</evidence>
<name>A0A1F6CLJ1_9BACT</name>